<proteinExistence type="predicted"/>
<dbReference type="KEGG" id="xcb:XC_2498"/>
<evidence type="ECO:0000313" key="1">
    <source>
        <dbReference type="EMBL" id="AAY49548.1"/>
    </source>
</evidence>
<protein>
    <submittedName>
        <fullName evidence="1">Uncharacterized protein</fullName>
    </submittedName>
</protein>
<reference evidence="1 2" key="1">
    <citation type="journal article" date="2005" name="Genome Res.">
        <title>Comparative and functional genomic analyses of the pathogenicity of phytopathogen Xanthomonas campestris pv. campestris.</title>
        <authorList>
            <person name="Qian W."/>
            <person name="Jia Y."/>
            <person name="Ren S.X."/>
            <person name="He Y.Q."/>
            <person name="Feng J.X."/>
            <person name="Lu L.F."/>
            <person name="Sun Q."/>
            <person name="Ying G."/>
            <person name="Tang D.J."/>
            <person name="Tang H."/>
            <person name="Wu W."/>
            <person name="Hao P."/>
            <person name="Wang L."/>
            <person name="Jiang B.L."/>
            <person name="Zeng S."/>
            <person name="Gu W.Y."/>
            <person name="Lu G."/>
            <person name="Rong L."/>
            <person name="Tian Y."/>
            <person name="Yao Z."/>
            <person name="Fu G."/>
            <person name="Chen B."/>
            <person name="Fang R."/>
            <person name="Qiang B."/>
            <person name="Chen Z."/>
            <person name="Zhao G.P."/>
            <person name="Tang J.L."/>
            <person name="He C."/>
        </authorList>
    </citation>
    <scope>NUCLEOTIDE SEQUENCE [LARGE SCALE GENOMIC DNA]</scope>
    <source>
        <strain evidence="1 2">8004</strain>
    </source>
</reference>
<gene>
    <name evidence="1" type="ordered locus">XC_2498</name>
</gene>
<name>A0A0H2X8H8_XANC8</name>
<sequence>MGACDGGAAFWGALYDPQTGAFSEIAINGGA</sequence>
<organism evidence="1 2">
    <name type="scientific">Xanthomonas campestris pv. campestris (strain 8004)</name>
    <dbReference type="NCBI Taxonomy" id="314565"/>
    <lineage>
        <taxon>Bacteria</taxon>
        <taxon>Pseudomonadati</taxon>
        <taxon>Pseudomonadota</taxon>
        <taxon>Gammaproteobacteria</taxon>
        <taxon>Lysobacterales</taxon>
        <taxon>Lysobacteraceae</taxon>
        <taxon>Xanthomonas</taxon>
    </lineage>
</organism>
<dbReference type="Proteomes" id="UP000000420">
    <property type="component" value="Chromosome"/>
</dbReference>
<evidence type="ECO:0000313" key="2">
    <source>
        <dbReference type="Proteomes" id="UP000000420"/>
    </source>
</evidence>
<dbReference type="EMBL" id="CP000050">
    <property type="protein sequence ID" value="AAY49548.1"/>
    <property type="molecule type" value="Genomic_DNA"/>
</dbReference>
<dbReference type="HOGENOM" id="CLU_220805_0_0_6"/>
<dbReference type="AlphaFoldDB" id="A0A0H2X8H8"/>
<accession>A0A0H2X8H8</accession>